<accession>A0A934INU4</accession>
<dbReference type="GO" id="GO:0009245">
    <property type="term" value="P:lipid A biosynthetic process"/>
    <property type="evidence" value="ECO:0007669"/>
    <property type="project" value="InterPro"/>
</dbReference>
<evidence type="ECO:0000313" key="3">
    <source>
        <dbReference type="EMBL" id="MBJ3778336.1"/>
    </source>
</evidence>
<dbReference type="GO" id="GO:0008915">
    <property type="term" value="F:lipid-A-disaccharide synthase activity"/>
    <property type="evidence" value="ECO:0007669"/>
    <property type="project" value="InterPro"/>
</dbReference>
<feature type="transmembrane region" description="Helical" evidence="1">
    <location>
        <begin position="80"/>
        <end position="99"/>
    </location>
</feature>
<keyword evidence="4" id="KW-1185">Reference proteome</keyword>
<organism evidence="3 4">
    <name type="scientific">Acuticoccus mangrovi</name>
    <dbReference type="NCBI Taxonomy" id="2796142"/>
    <lineage>
        <taxon>Bacteria</taxon>
        <taxon>Pseudomonadati</taxon>
        <taxon>Pseudomonadota</taxon>
        <taxon>Alphaproteobacteria</taxon>
        <taxon>Hyphomicrobiales</taxon>
        <taxon>Amorphaceae</taxon>
        <taxon>Acuticoccus</taxon>
    </lineage>
</organism>
<gene>
    <name evidence="3" type="ORF">JCR33_21735</name>
</gene>
<reference evidence="3" key="1">
    <citation type="submission" date="2020-12" db="EMBL/GenBank/DDBJ databases">
        <title>Bacterial taxonomy.</title>
        <authorList>
            <person name="Pan X."/>
        </authorList>
    </citation>
    <scope>NUCLEOTIDE SEQUENCE</scope>
    <source>
        <strain evidence="3">B2012</strain>
    </source>
</reference>
<keyword evidence="1" id="KW-0812">Transmembrane</keyword>
<dbReference type="EMBL" id="JAEKJA010000026">
    <property type="protein sequence ID" value="MBJ3778336.1"/>
    <property type="molecule type" value="Genomic_DNA"/>
</dbReference>
<dbReference type="Gene3D" id="1.20.1280.290">
    <property type="match status" value="1"/>
</dbReference>
<dbReference type="GO" id="GO:0016020">
    <property type="term" value="C:membrane"/>
    <property type="evidence" value="ECO:0007669"/>
    <property type="project" value="GOC"/>
</dbReference>
<dbReference type="Proteomes" id="UP000609531">
    <property type="component" value="Unassembled WGS sequence"/>
</dbReference>
<feature type="transmembrane region" description="Helical" evidence="1">
    <location>
        <begin position="52"/>
        <end position="74"/>
    </location>
</feature>
<evidence type="ECO:0000313" key="4">
    <source>
        <dbReference type="Proteomes" id="UP000609531"/>
    </source>
</evidence>
<dbReference type="InterPro" id="IPR014546">
    <property type="entry name" value="UCP028440_lipidA_biosyn"/>
</dbReference>
<keyword evidence="1" id="KW-1133">Transmembrane helix</keyword>
<name>A0A934INU4_9HYPH</name>
<protein>
    <submittedName>
        <fullName evidence="3">Lipid-A-disaccharide synthase N-terminal domain-containing protein</fullName>
    </submittedName>
</protein>
<evidence type="ECO:0000259" key="2">
    <source>
        <dbReference type="SMART" id="SM01259"/>
    </source>
</evidence>
<dbReference type="InterPro" id="IPR011499">
    <property type="entry name" value="Lipid_A_biosynth_N"/>
</dbReference>
<feature type="transmembrane region" description="Helical" evidence="1">
    <location>
        <begin position="20"/>
        <end position="40"/>
    </location>
</feature>
<comment type="caution">
    <text evidence="3">The sequence shown here is derived from an EMBL/GenBank/DDBJ whole genome shotgun (WGS) entry which is preliminary data.</text>
</comment>
<dbReference type="RefSeq" id="WP_198884234.1">
    <property type="nucleotide sequence ID" value="NZ_JAEKJA010000026.1"/>
</dbReference>
<dbReference type="PIRSF" id="PIRSF028440">
    <property type="entry name" value="UCP_LAB_N"/>
    <property type="match status" value="1"/>
</dbReference>
<keyword evidence="1" id="KW-0472">Membrane</keyword>
<dbReference type="Pfam" id="PF07578">
    <property type="entry name" value="LAB_N"/>
    <property type="match status" value="1"/>
</dbReference>
<feature type="domain" description="Lipid A biosynthesis N-terminal" evidence="2">
    <location>
        <begin position="26"/>
        <end position="97"/>
    </location>
</feature>
<evidence type="ECO:0000256" key="1">
    <source>
        <dbReference type="SAM" id="Phobius"/>
    </source>
</evidence>
<dbReference type="SMART" id="SM01259">
    <property type="entry name" value="LAB_N"/>
    <property type="match status" value="1"/>
</dbReference>
<sequence>MSDVLAGLGAWFHAVFVEQFDVWIAIGFLAQAMFSARFLIQWIASERAGRSVVPVAFWFFSIAGGAILFAYALYRQDPVFIAGQGAGLLIYARNLWLIFRERRAALAETG</sequence>
<dbReference type="AlphaFoldDB" id="A0A934INU4"/>
<proteinExistence type="predicted"/>